<dbReference type="Pfam" id="PF07460">
    <property type="entry name" value="NUMOD3"/>
    <property type="match status" value="3"/>
</dbReference>
<dbReference type="PROSITE" id="PS50164">
    <property type="entry name" value="GIY_YIG"/>
    <property type="match status" value="1"/>
</dbReference>
<reference evidence="3" key="1">
    <citation type="journal article" date="2015" name="Nature">
        <title>Complex archaea that bridge the gap between prokaryotes and eukaryotes.</title>
        <authorList>
            <person name="Spang A."/>
            <person name="Saw J.H."/>
            <person name="Jorgensen S.L."/>
            <person name="Zaremba-Niedzwiedzka K."/>
            <person name="Martijn J."/>
            <person name="Lind A.E."/>
            <person name="van Eijk R."/>
            <person name="Schleper C."/>
            <person name="Guy L."/>
            <person name="Ettema T.J."/>
        </authorList>
    </citation>
    <scope>NUCLEOTIDE SEQUENCE</scope>
</reference>
<dbReference type="SMART" id="SM00496">
    <property type="entry name" value="IENR2"/>
    <property type="match status" value="5"/>
</dbReference>
<dbReference type="EMBL" id="LAZR01054199">
    <property type="protein sequence ID" value="KKK79064.1"/>
    <property type="molecule type" value="Genomic_DNA"/>
</dbReference>
<dbReference type="Gene3D" id="3.40.1440.10">
    <property type="entry name" value="GIY-YIG endonuclease"/>
    <property type="match status" value="1"/>
</dbReference>
<dbReference type="InterPro" id="IPR035901">
    <property type="entry name" value="GIY-YIG_endonuc_sf"/>
</dbReference>
<dbReference type="SMART" id="SM00465">
    <property type="entry name" value="GIYc"/>
    <property type="match status" value="1"/>
</dbReference>
<sequence>MYGLIYCAQNLVNQKRYIGQTTASLKRRIKDHKKRASVKNENVHFHNALRKYGLNNFMWTILCYSSDKEALDKAEIYWIKYYYTMEIGYNHQDGGYNGKPSLIARKKMSDSQLGKEPWNKGKCHTEESKLKMSCSHLGNKSIKGKHHTKETKEKIGKARLGKPAWNKGLKGAQKAWNKGKKMGSLSEEHRKKLSEEHKNKIGIASKGRVSWITGKHHTEDTKRKISIATREQLTDPEIRKKISIAAKKQWANPKFKEKMIKTHKKRWEIYRGRDDFAHAKCG</sequence>
<gene>
    <name evidence="3" type="ORF">LCGC14_2837270</name>
</gene>
<dbReference type="Pfam" id="PF01541">
    <property type="entry name" value="GIY-YIG"/>
    <property type="match status" value="1"/>
</dbReference>
<name>A0A0F9AKQ4_9ZZZZ</name>
<dbReference type="InterPro" id="IPR006350">
    <property type="entry name" value="Intron_endoG1"/>
</dbReference>
<feature type="domain" description="GIY-YIG" evidence="2">
    <location>
        <begin position="1"/>
        <end position="91"/>
    </location>
</feature>
<dbReference type="SUPFAM" id="SSF64496">
    <property type="entry name" value="DNA-binding domain of intron-encoded endonucleases"/>
    <property type="match status" value="1"/>
</dbReference>
<protein>
    <recommendedName>
        <fullName evidence="2">GIY-YIG domain-containing protein</fullName>
    </recommendedName>
</protein>
<dbReference type="InterPro" id="IPR000305">
    <property type="entry name" value="GIY-YIG_endonuc"/>
</dbReference>
<evidence type="ECO:0000313" key="3">
    <source>
        <dbReference type="EMBL" id="KKK79064.1"/>
    </source>
</evidence>
<dbReference type="GO" id="GO:0003677">
    <property type="term" value="F:DNA binding"/>
    <property type="evidence" value="ECO:0007669"/>
    <property type="project" value="InterPro"/>
</dbReference>
<dbReference type="InterPro" id="IPR003611">
    <property type="entry name" value="NUMOD3"/>
</dbReference>
<proteinExistence type="predicted"/>
<dbReference type="CDD" id="cd10443">
    <property type="entry name" value="GIY-YIG_HE_Tlr8p_PBC-V_like"/>
    <property type="match status" value="1"/>
</dbReference>
<dbReference type="AlphaFoldDB" id="A0A0F9AKQ4"/>
<comment type="similarity">
    <text evidence="1">To endonucleases of group I introns of fungi and phage.</text>
</comment>
<comment type="caution">
    <text evidence="3">The sequence shown here is derived from an EMBL/GenBank/DDBJ whole genome shotgun (WGS) entry which is preliminary data.</text>
</comment>
<evidence type="ECO:0000259" key="2">
    <source>
        <dbReference type="PROSITE" id="PS50164"/>
    </source>
</evidence>
<dbReference type="NCBIfam" id="TIGR01453">
    <property type="entry name" value="grpIintron_endo"/>
    <property type="match status" value="1"/>
</dbReference>
<dbReference type="GO" id="GO:0004519">
    <property type="term" value="F:endonuclease activity"/>
    <property type="evidence" value="ECO:0007669"/>
    <property type="project" value="InterPro"/>
</dbReference>
<accession>A0A0F9AKQ4</accession>
<organism evidence="3">
    <name type="scientific">marine sediment metagenome</name>
    <dbReference type="NCBI Taxonomy" id="412755"/>
    <lineage>
        <taxon>unclassified sequences</taxon>
        <taxon>metagenomes</taxon>
        <taxon>ecological metagenomes</taxon>
    </lineage>
</organism>
<dbReference type="SUPFAM" id="SSF82771">
    <property type="entry name" value="GIY-YIG endonuclease"/>
    <property type="match status" value="1"/>
</dbReference>
<evidence type="ECO:0000256" key="1">
    <source>
        <dbReference type="ARBA" id="ARBA00010045"/>
    </source>
</evidence>